<comment type="caution">
    <text evidence="2">The sequence shown here is derived from an EMBL/GenBank/DDBJ whole genome shotgun (WGS) entry which is preliminary data.</text>
</comment>
<dbReference type="InterPro" id="IPR041657">
    <property type="entry name" value="HTH_17"/>
</dbReference>
<dbReference type="EMBL" id="LAZR01012163">
    <property type="protein sequence ID" value="KKM28251.1"/>
    <property type="molecule type" value="Genomic_DNA"/>
</dbReference>
<feature type="non-terminal residue" evidence="2">
    <location>
        <position position="1"/>
    </location>
</feature>
<proteinExistence type="predicted"/>
<reference evidence="2" key="1">
    <citation type="journal article" date="2015" name="Nature">
        <title>Complex archaea that bridge the gap between prokaryotes and eukaryotes.</title>
        <authorList>
            <person name="Spang A."/>
            <person name="Saw J.H."/>
            <person name="Jorgensen S.L."/>
            <person name="Zaremba-Niedzwiedzka K."/>
            <person name="Martijn J."/>
            <person name="Lind A.E."/>
            <person name="van Eijk R."/>
            <person name="Schleper C."/>
            <person name="Guy L."/>
            <person name="Ettema T.J."/>
        </authorList>
    </citation>
    <scope>NUCLEOTIDE SEQUENCE</scope>
</reference>
<evidence type="ECO:0000313" key="2">
    <source>
        <dbReference type="EMBL" id="KKM28251.1"/>
    </source>
</evidence>
<sequence>LMSCTWLTVKEAADFIKVHYTTMQKYIGTVDKPGKLKASRPGGNVHGVIRICLTDLEDFMGGSSDSPSG</sequence>
<organism evidence="2">
    <name type="scientific">marine sediment metagenome</name>
    <dbReference type="NCBI Taxonomy" id="412755"/>
    <lineage>
        <taxon>unclassified sequences</taxon>
        <taxon>metagenomes</taxon>
        <taxon>ecological metagenomes</taxon>
    </lineage>
</organism>
<protein>
    <recommendedName>
        <fullName evidence="1">Helix-turn-helix domain-containing protein</fullName>
    </recommendedName>
</protein>
<evidence type="ECO:0000259" key="1">
    <source>
        <dbReference type="Pfam" id="PF12728"/>
    </source>
</evidence>
<dbReference type="AlphaFoldDB" id="A0A0F9IKW2"/>
<dbReference type="Pfam" id="PF12728">
    <property type="entry name" value="HTH_17"/>
    <property type="match status" value="1"/>
</dbReference>
<gene>
    <name evidence="2" type="ORF">LCGC14_1566650</name>
</gene>
<feature type="domain" description="Helix-turn-helix" evidence="1">
    <location>
        <begin position="6"/>
        <end position="60"/>
    </location>
</feature>
<accession>A0A0F9IKW2</accession>
<name>A0A0F9IKW2_9ZZZZ</name>